<keyword evidence="2" id="KW-0734">Signal transduction inhibitor</keyword>
<evidence type="ECO:0000313" key="4">
    <source>
        <dbReference type="Ensembl" id="ENSCHIP00010029013.1"/>
    </source>
</evidence>
<evidence type="ECO:0000256" key="3">
    <source>
        <dbReference type="SAM" id="MobiDB-lite"/>
    </source>
</evidence>
<dbReference type="InterPro" id="IPR026512">
    <property type="entry name" value="RGS7BP/RGS9BP"/>
</dbReference>
<feature type="region of interest" description="Disordered" evidence="3">
    <location>
        <begin position="1"/>
        <end position="45"/>
    </location>
</feature>
<evidence type="ECO:0000256" key="1">
    <source>
        <dbReference type="ARBA" id="ARBA00007457"/>
    </source>
</evidence>
<dbReference type="PANTHER" id="PTHR21029">
    <property type="entry name" value="R-SEVEN BINDING PROTEIN (R7BP) HOMOLOG"/>
    <property type="match status" value="1"/>
</dbReference>
<evidence type="ECO:0000256" key="2">
    <source>
        <dbReference type="ARBA" id="ARBA00022700"/>
    </source>
</evidence>
<sequence>MSSAPNGRKKRPSRSTRSSIFQISKPPLQSGDWERRGSGSESAHKSQRALDDCKMLVQEFNTQVALYRELVISIGDVSVSCPSLRAEMHKTRTKGCEMARQAHQKLAAISGPEDGEIHPEICRLYIQLQCCLEMYTTEMLKSICLLGSLQFHRKGNLFPQLNPCITLTINACFLTSDKMRPQDSFTPVAESEARFLREFNNSTILPTVFLSPILLPVSQFLQHSHSGRSRDERTLQCKLPLHVNLLFPFLCSFLLTLSSTFSVSAPTLCHRLQSDFPQVLLGIPPSLLPLKI</sequence>
<proteinExistence type="inferred from homology"/>
<protein>
    <submittedName>
        <fullName evidence="4">Regulator of G protein signaling 7 binding protein</fullName>
    </submittedName>
</protein>
<gene>
    <name evidence="4" type="primary">RGS7BP</name>
</gene>
<dbReference type="Ensembl" id="ENSCHIT00010040925.1">
    <property type="protein sequence ID" value="ENSCHIP00010029013.1"/>
    <property type="gene ID" value="ENSCHIG00010021581.1"/>
</dbReference>
<feature type="compositionally biased region" description="Basic and acidic residues" evidence="3">
    <location>
        <begin position="32"/>
        <end position="45"/>
    </location>
</feature>
<reference evidence="4" key="1">
    <citation type="submission" date="2019-03" db="EMBL/GenBank/DDBJ databases">
        <title>Genome sequencing and reference-guided assembly of Black Bengal Goat (Capra hircus).</title>
        <authorList>
            <person name="Siddiki A.Z."/>
            <person name="Baten A."/>
            <person name="Billah M."/>
            <person name="Alam M.A.U."/>
            <person name="Shawrob K.S.M."/>
            <person name="Saha S."/>
            <person name="Chowdhury M."/>
            <person name="Rahman A.H."/>
            <person name="Stear M."/>
            <person name="Miah G."/>
            <person name="Das G.B."/>
            <person name="Hossain M.M."/>
            <person name="Kumkum M."/>
            <person name="Islam M.S."/>
            <person name="Mollah A.M."/>
            <person name="Ahsan A."/>
            <person name="Tusar F."/>
            <person name="Khan M.K.I."/>
        </authorList>
    </citation>
    <scope>NUCLEOTIDE SEQUENCE [LARGE SCALE GENOMIC DNA]</scope>
</reference>
<dbReference type="AlphaFoldDB" id="A0A8C2RIP5"/>
<reference evidence="4" key="2">
    <citation type="submission" date="2025-08" db="UniProtKB">
        <authorList>
            <consortium name="Ensembl"/>
        </authorList>
    </citation>
    <scope>IDENTIFICATION</scope>
</reference>
<dbReference type="GO" id="GO:0009968">
    <property type="term" value="P:negative regulation of signal transduction"/>
    <property type="evidence" value="ECO:0007669"/>
    <property type="project" value="UniProtKB-KW"/>
</dbReference>
<organism evidence="4">
    <name type="scientific">Capra hircus</name>
    <name type="common">Goat</name>
    <dbReference type="NCBI Taxonomy" id="9925"/>
    <lineage>
        <taxon>Eukaryota</taxon>
        <taxon>Metazoa</taxon>
        <taxon>Chordata</taxon>
        <taxon>Craniata</taxon>
        <taxon>Vertebrata</taxon>
        <taxon>Euteleostomi</taxon>
        <taxon>Mammalia</taxon>
        <taxon>Eutheria</taxon>
        <taxon>Laurasiatheria</taxon>
        <taxon>Artiodactyla</taxon>
        <taxon>Ruminantia</taxon>
        <taxon>Pecora</taxon>
        <taxon>Bovidae</taxon>
        <taxon>Caprinae</taxon>
        <taxon>Capra</taxon>
    </lineage>
</organism>
<comment type="similarity">
    <text evidence="1">Belongs to the RGS7BP/RGS9BP family.</text>
</comment>
<accession>A0A8C2RIP5</accession>
<name>A0A8C2RIP5_CAPHI</name>